<evidence type="ECO:0000313" key="6">
    <source>
        <dbReference type="EMBL" id="RBP98602.1"/>
    </source>
</evidence>
<dbReference type="InterPro" id="IPR027417">
    <property type="entry name" value="P-loop_NTPase"/>
</dbReference>
<dbReference type="OrthoDB" id="9801472at2"/>
<dbReference type="InterPro" id="IPR009000">
    <property type="entry name" value="Transl_B-barrel_sf"/>
</dbReference>
<dbReference type="SUPFAM" id="SSF54980">
    <property type="entry name" value="EF-G C-terminal domain-like"/>
    <property type="match status" value="2"/>
</dbReference>
<dbReference type="GO" id="GO:0032790">
    <property type="term" value="P:ribosome disassembly"/>
    <property type="evidence" value="ECO:0007669"/>
    <property type="project" value="TreeGrafter"/>
</dbReference>
<evidence type="ECO:0000256" key="1">
    <source>
        <dbReference type="ARBA" id="ARBA00022741"/>
    </source>
</evidence>
<comment type="caution">
    <text evidence="6">The sequence shown here is derived from an EMBL/GenBank/DDBJ whole genome shotgun (WGS) entry which is preliminary data.</text>
</comment>
<keyword evidence="3" id="KW-0342">GTP-binding</keyword>
<evidence type="ECO:0000259" key="5">
    <source>
        <dbReference type="PROSITE" id="PS51722"/>
    </source>
</evidence>
<dbReference type="Gene3D" id="3.30.70.240">
    <property type="match status" value="1"/>
</dbReference>
<proteinExistence type="predicted"/>
<name>A0A366KBI2_9BIFI</name>
<dbReference type="InterPro" id="IPR005225">
    <property type="entry name" value="Small_GTP-bd"/>
</dbReference>
<accession>A0A366KBI2</accession>
<keyword evidence="2" id="KW-0648">Protein biosynthesis</keyword>
<keyword evidence="7" id="KW-1185">Reference proteome</keyword>
<dbReference type="PRINTS" id="PR00315">
    <property type="entry name" value="ELONGATNFCT"/>
</dbReference>
<dbReference type="PANTHER" id="PTHR43261">
    <property type="entry name" value="TRANSLATION ELONGATION FACTOR G-RELATED"/>
    <property type="match status" value="1"/>
</dbReference>
<evidence type="ECO:0000256" key="4">
    <source>
        <dbReference type="ARBA" id="ARBA00023251"/>
    </source>
</evidence>
<dbReference type="SUPFAM" id="SSF52540">
    <property type="entry name" value="P-loop containing nucleoside triphosphate hydrolases"/>
    <property type="match status" value="1"/>
</dbReference>
<dbReference type="Pfam" id="PF00009">
    <property type="entry name" value="GTP_EFTU"/>
    <property type="match status" value="1"/>
</dbReference>
<dbReference type="GO" id="GO:0003924">
    <property type="term" value="F:GTPase activity"/>
    <property type="evidence" value="ECO:0007669"/>
    <property type="project" value="InterPro"/>
</dbReference>
<dbReference type="InterPro" id="IPR014721">
    <property type="entry name" value="Ribsml_uS5_D2-typ_fold_subgr"/>
</dbReference>
<dbReference type="GO" id="GO:0046677">
    <property type="term" value="P:response to antibiotic"/>
    <property type="evidence" value="ECO:0007669"/>
    <property type="project" value="UniProtKB-KW"/>
</dbReference>
<evidence type="ECO:0000256" key="3">
    <source>
        <dbReference type="ARBA" id="ARBA00023134"/>
    </source>
</evidence>
<dbReference type="SUPFAM" id="SSF50447">
    <property type="entry name" value="Translation proteins"/>
    <property type="match status" value="1"/>
</dbReference>
<dbReference type="PRINTS" id="PR01037">
    <property type="entry name" value="TCRTETOQM"/>
</dbReference>
<dbReference type="GO" id="GO:0005525">
    <property type="term" value="F:GTP binding"/>
    <property type="evidence" value="ECO:0007669"/>
    <property type="project" value="UniProtKB-KW"/>
</dbReference>
<protein>
    <submittedName>
        <fullName evidence="6">GTP-binding protein</fullName>
    </submittedName>
</protein>
<dbReference type="PROSITE" id="PS51722">
    <property type="entry name" value="G_TR_2"/>
    <property type="match status" value="1"/>
</dbReference>
<dbReference type="InterPro" id="IPR035650">
    <property type="entry name" value="Tet_C"/>
</dbReference>
<dbReference type="PANTHER" id="PTHR43261:SF1">
    <property type="entry name" value="RIBOSOME-RELEASING FACTOR 2, MITOCHONDRIAL"/>
    <property type="match status" value="1"/>
</dbReference>
<dbReference type="SUPFAM" id="SSF54211">
    <property type="entry name" value="Ribosomal protein S5 domain 2-like"/>
    <property type="match status" value="1"/>
</dbReference>
<dbReference type="Pfam" id="PF14492">
    <property type="entry name" value="EFG_III"/>
    <property type="match status" value="1"/>
</dbReference>
<dbReference type="Gene3D" id="3.30.230.10">
    <property type="match status" value="1"/>
</dbReference>
<feature type="domain" description="Tr-type G" evidence="5">
    <location>
        <begin position="1"/>
        <end position="238"/>
    </location>
</feature>
<dbReference type="Pfam" id="PF00679">
    <property type="entry name" value="EFG_C"/>
    <property type="match status" value="1"/>
</dbReference>
<evidence type="ECO:0000256" key="2">
    <source>
        <dbReference type="ARBA" id="ARBA00022917"/>
    </source>
</evidence>
<dbReference type="Gene3D" id="2.40.30.10">
    <property type="entry name" value="Translation factors"/>
    <property type="match status" value="1"/>
</dbReference>
<dbReference type="NCBIfam" id="TIGR00231">
    <property type="entry name" value="small_GTP"/>
    <property type="match status" value="1"/>
</dbReference>
<sequence length="696" mass="76197">MKRIVTGILAHVDAGKTTLSEALLYQSGQIRSMGRVDHGDAFLDTDPMEKQRGITIFSKEARLRHGHLELTLLDTPGHIDFSAETERTLSILDYAILLVSATDGLRGYTQTLWRLLERYRVPSFVFVNKMDMGAVSQAEMLDALRSGFSSACMDFTDACAGSADPTACGGLADSMEDIALLDEAAMNEYLETGRLADDTLASLIASRKLMPCLFGSALKLEGIDRLLTGLETFAREPSYSKDFGARVYKVSHDERGDRLTWVKVTGGNLPVKTAVTDPGDQQSAAGEGWSEKVDQIRLYSGAKYQLADQVTAGTVCALTGLSHTFPGQGLGVERQGPKPLLEPVLTYRVLPTGADIHKLLQALRTLEDEDPLLQVRWQERLHEIHLQLMGAVQLEVIQQLLQDRFGLGVTFGPGSIMYRETITAPVEGVGHFEPLRHYAEVHLLLEPTQRGSGLTFASNCSLDQLDRNWQRLILTHLGEKEHVGVETGSPITDMRITLLAGRGHVKHTEGGDFRQATYRAIRQGLMKARVSGNSLLLEPWYRFRMDLPHEMLGHAMADVQRMSGTFESPQAIGGGSAGAASGACGLPDPGGPDDGYAILQGRAPVEQMRDYAMEVSQYTHGQGNLVCLFDGYAPCHNAAQVIEEAAYDPEADLENTPDSVFCAHGAGYPVAWTKVEDFMHMEGGPYIRPESHRPEA</sequence>
<dbReference type="InterPro" id="IPR000795">
    <property type="entry name" value="T_Tr_GTP-bd_dom"/>
</dbReference>
<dbReference type="InterPro" id="IPR020568">
    <property type="entry name" value="Ribosomal_Su5_D2-typ_SF"/>
</dbReference>
<dbReference type="GO" id="GO:0006412">
    <property type="term" value="P:translation"/>
    <property type="evidence" value="ECO:0007669"/>
    <property type="project" value="UniProtKB-KW"/>
</dbReference>
<dbReference type="InterPro" id="IPR035647">
    <property type="entry name" value="EFG_III/V"/>
</dbReference>
<keyword evidence="4" id="KW-0046">Antibiotic resistance</keyword>
<gene>
    <name evidence="6" type="ORF">CRD60_01790</name>
</gene>
<dbReference type="InterPro" id="IPR005517">
    <property type="entry name" value="Transl_elong_EFG/EF2_IV"/>
</dbReference>
<dbReference type="Gene3D" id="3.30.70.870">
    <property type="entry name" value="Elongation Factor G (Translational Gtpase), domain 3"/>
    <property type="match status" value="1"/>
</dbReference>
<dbReference type="Gene3D" id="3.40.50.300">
    <property type="entry name" value="P-loop containing nucleotide triphosphate hydrolases"/>
    <property type="match status" value="1"/>
</dbReference>
<dbReference type="InterPro" id="IPR041095">
    <property type="entry name" value="EFG_II"/>
</dbReference>
<dbReference type="InterPro" id="IPR000640">
    <property type="entry name" value="EFG_V-like"/>
</dbReference>
<dbReference type="Pfam" id="PF03764">
    <property type="entry name" value="EFG_IV"/>
    <property type="match status" value="1"/>
</dbReference>
<keyword evidence="1" id="KW-0547">Nucleotide-binding</keyword>
<reference evidence="6 7" key="1">
    <citation type="submission" date="2017-10" db="EMBL/GenBank/DDBJ databases">
        <title>Bifidobacterium xylocopum sp. nov. and Bifidobacterium aemilianum sp. nov., from the carpenter bee (Xylocopa violacea) digestive tract.</title>
        <authorList>
            <person name="Alberoni D."/>
            <person name="Baffoni L."/>
            <person name="Di Gioia D."/>
            <person name="Gaggia F."/>
            <person name="Biavati B."/>
        </authorList>
    </citation>
    <scope>NUCLEOTIDE SEQUENCE [LARGE SCALE GENOMIC DNA]</scope>
    <source>
        <strain evidence="6 7">XV10</strain>
    </source>
</reference>
<dbReference type="AlphaFoldDB" id="A0A366KBI2"/>
<dbReference type="Proteomes" id="UP000252530">
    <property type="component" value="Unassembled WGS sequence"/>
</dbReference>
<evidence type="ECO:0000313" key="7">
    <source>
        <dbReference type="Proteomes" id="UP000252530"/>
    </source>
</evidence>
<dbReference type="CDD" id="cd03711">
    <property type="entry name" value="Tet_C"/>
    <property type="match status" value="1"/>
</dbReference>
<dbReference type="SMART" id="SM00889">
    <property type="entry name" value="EFG_IV"/>
    <property type="match status" value="1"/>
</dbReference>
<dbReference type="RefSeq" id="WP_113859575.1">
    <property type="nucleotide sequence ID" value="NZ_PDCG01000001.1"/>
</dbReference>
<organism evidence="6 7">
    <name type="scientific">Bifidobacterium aemilianum</name>
    <dbReference type="NCBI Taxonomy" id="2493120"/>
    <lineage>
        <taxon>Bacteria</taxon>
        <taxon>Bacillati</taxon>
        <taxon>Actinomycetota</taxon>
        <taxon>Actinomycetes</taxon>
        <taxon>Bifidobacteriales</taxon>
        <taxon>Bifidobacteriaceae</taxon>
        <taxon>Bifidobacterium</taxon>
    </lineage>
</organism>
<dbReference type="EMBL" id="PDCG01000001">
    <property type="protein sequence ID" value="RBP98602.1"/>
    <property type="molecule type" value="Genomic_DNA"/>
</dbReference>